<accession>A0ABU4F9Z1</accession>
<proteinExistence type="predicted"/>
<comment type="caution">
    <text evidence="1">The sequence shown here is derived from an EMBL/GenBank/DDBJ whole genome shotgun (WGS) entry which is preliminary data.</text>
</comment>
<evidence type="ECO:0000313" key="1">
    <source>
        <dbReference type="EMBL" id="MDV7216801.1"/>
    </source>
</evidence>
<reference evidence="1 2" key="1">
    <citation type="submission" date="2023-10" db="EMBL/GenBank/DDBJ databases">
        <title>Characterization of rhizosphere-enriched actinobacteria from wheat plants lab-grown on chernevaya soil.</title>
        <authorList>
            <person name="Tikhonova E.N."/>
            <person name="Konopkin A."/>
            <person name="Kravchenko I.K."/>
        </authorList>
    </citation>
    <scope>NUCLEOTIDE SEQUENCE [LARGE SCALE GENOMIC DNA]</scope>
    <source>
        <strain evidence="1 2">RR29</strain>
    </source>
</reference>
<protein>
    <submittedName>
        <fullName evidence="1">Uncharacterized protein</fullName>
    </submittedName>
</protein>
<gene>
    <name evidence="1" type="ORF">R5A26_12660</name>
</gene>
<name>A0ABU4F9Z1_9ACTN</name>
<dbReference type="RefSeq" id="WP_317771277.1">
    <property type="nucleotide sequence ID" value="NZ_JAWMAJ010000033.1"/>
</dbReference>
<keyword evidence="2" id="KW-1185">Reference proteome</keyword>
<sequence>MPESTTAETLAGVGDFFDSANLLDVKRNNAAALPPRLAEIRARPGT</sequence>
<organism evidence="1 2">
    <name type="scientific">Streptomyces prunicolor</name>
    <dbReference type="NCBI Taxonomy" id="67348"/>
    <lineage>
        <taxon>Bacteria</taxon>
        <taxon>Bacillati</taxon>
        <taxon>Actinomycetota</taxon>
        <taxon>Actinomycetes</taxon>
        <taxon>Kitasatosporales</taxon>
        <taxon>Streptomycetaceae</taxon>
        <taxon>Streptomyces</taxon>
    </lineage>
</organism>
<dbReference type="Proteomes" id="UP001187346">
    <property type="component" value="Unassembled WGS sequence"/>
</dbReference>
<evidence type="ECO:0000313" key="2">
    <source>
        <dbReference type="Proteomes" id="UP001187346"/>
    </source>
</evidence>
<dbReference type="EMBL" id="JAWMAJ010000033">
    <property type="protein sequence ID" value="MDV7216801.1"/>
    <property type="molecule type" value="Genomic_DNA"/>
</dbReference>